<dbReference type="GO" id="GO:0005868">
    <property type="term" value="C:cytoplasmic dynein complex"/>
    <property type="evidence" value="ECO:0007669"/>
    <property type="project" value="UniProtKB-ARBA"/>
</dbReference>
<dbReference type="Gene3D" id="1.20.140.100">
    <property type="entry name" value="Dynein heavy chain, N-terminal domain 2"/>
    <property type="match status" value="1"/>
</dbReference>
<dbReference type="GO" id="GO:0005938">
    <property type="term" value="C:cell cortex"/>
    <property type="evidence" value="ECO:0007669"/>
    <property type="project" value="UniProtKB-ARBA"/>
</dbReference>
<feature type="domain" description="AAA+ ATPase" evidence="18">
    <location>
        <begin position="1815"/>
        <end position="1949"/>
    </location>
</feature>
<dbReference type="InterPro" id="IPR026983">
    <property type="entry name" value="DHC"/>
</dbReference>
<dbReference type="FunFam" id="1.20.920.20:FF:000002">
    <property type="entry name" value="Cytoplasmic dynein 1 heavy chain"/>
    <property type="match status" value="1"/>
</dbReference>
<dbReference type="CDD" id="cd00009">
    <property type="entry name" value="AAA"/>
    <property type="match status" value="1"/>
</dbReference>
<dbReference type="Gene3D" id="1.10.287.2620">
    <property type="match status" value="1"/>
</dbReference>
<dbReference type="PANTHER" id="PTHR45703">
    <property type="entry name" value="DYNEIN HEAVY CHAIN"/>
    <property type="match status" value="1"/>
</dbReference>
<dbReference type="Gene3D" id="1.10.8.720">
    <property type="entry name" value="Region D6 of dynein motor"/>
    <property type="match status" value="1"/>
</dbReference>
<evidence type="ECO:0000313" key="19">
    <source>
        <dbReference type="EMBL" id="WPK27168.1"/>
    </source>
</evidence>
<dbReference type="InterPro" id="IPR027417">
    <property type="entry name" value="P-loop_NTPase"/>
</dbReference>
<dbReference type="GO" id="GO:0051959">
    <property type="term" value="F:dynein light intermediate chain binding"/>
    <property type="evidence" value="ECO:0007669"/>
    <property type="project" value="InterPro"/>
</dbReference>
<keyword evidence="9" id="KW-0547">Nucleotide-binding</keyword>
<dbReference type="InterPro" id="IPR042222">
    <property type="entry name" value="Dynein_2_N"/>
</dbReference>
<evidence type="ECO:0000256" key="11">
    <source>
        <dbReference type="ARBA" id="ARBA00023017"/>
    </source>
</evidence>
<dbReference type="Gene3D" id="1.10.472.130">
    <property type="match status" value="1"/>
</dbReference>
<dbReference type="InterPro" id="IPR041658">
    <property type="entry name" value="AAA_lid_11"/>
</dbReference>
<comment type="subcellular location">
    <subcellularLocation>
        <location evidence="1">Cytoplasm</location>
        <location evidence="1">Cytoskeleton</location>
    </subcellularLocation>
</comment>
<dbReference type="InterPro" id="IPR013602">
    <property type="entry name" value="Dynein_heavy_linker"/>
</dbReference>
<feature type="domain" description="AAA+ ATPase" evidence="18">
    <location>
        <begin position="2094"/>
        <end position="2246"/>
    </location>
</feature>
<keyword evidence="5" id="KW-0415">Karyogamy</keyword>
<dbReference type="GO" id="GO:0000235">
    <property type="term" value="C:astral microtubule"/>
    <property type="evidence" value="ECO:0007669"/>
    <property type="project" value="UniProtKB-ARBA"/>
</dbReference>
<dbReference type="Pfam" id="PF08393">
    <property type="entry name" value="DHC_N2"/>
    <property type="match status" value="1"/>
</dbReference>
<dbReference type="Proteomes" id="UP001338582">
    <property type="component" value="Chromosome 5"/>
</dbReference>
<dbReference type="FunFam" id="3.40.50.300:FF:000996">
    <property type="entry name" value="Cytoplasmic dynein heavy chain"/>
    <property type="match status" value="1"/>
</dbReference>
<dbReference type="KEGG" id="asau:88175603"/>
<evidence type="ECO:0000313" key="20">
    <source>
        <dbReference type="Proteomes" id="UP001338582"/>
    </source>
</evidence>
<proteinExistence type="inferred from homology"/>
<dbReference type="InterPro" id="IPR043157">
    <property type="entry name" value="Dynein_AAA1S"/>
</dbReference>
<sequence>MHPTPEKFRKFLAGLLASEILDPIECTNWEEDGLKLVSTFITSPLPLALYVSITENNYALSFEFPTKLRQSEHVLVLSKLEAPIFDSRTLLSQINVVNLPGTQRNEYEETSKQALDQIQNIISSAVVPYFDLTSQSEQKDAARTSSLLSVDAKKKFNELATSLAYLRQRVQVPDLLSLVPEYLRVILQKLQAAEDTSITSDTELLNQLTGIVNGWIRQIQSITLITKANSEDVSMLDEIQLCKSLEESMVSLQSQLKQKEVTTALAILNAAKRFQVSLSFFNDLNIESSLAEIRSFNALLKDLPVDLIMYNKGDSLDYPQFEANVDFVFDQLKKWKNSLSLPLSRMINLIEQIVIALVDYFAHILASLDLFIISLEEFDQYYNTMMTPMFSKIESNVKYMENLLRELLRKRAETFFIIKIDLTVLNNLKERATAVQEIRKNYIQLKATLHTLPNADDLIAELANAYSRYCSASTAFEFTKQGYAIWSLDQNSYIQFCESLKSQLSAFIRQGFEGCMDIKDYSDFLNSFIISKDSTLHLITALIDDDQKMRILECASSEIRLLLSSTASITIPEKTDGSNIYKEIELELMTLAKVLFYVNFLETVLGTSWAKFSLGTQISELLKTLSSDKKLQTLAAKWVRNANEIESLFSLPLPILRVENVGIEGTQISLNDQTNLTLLLSEAQSLIAIDCEMPVALISCFNRLSGFEEILVNLKEHLELLRLIFESMAGELFCGNPIEIYFEKRISLCLVSLKKLHEISWKDLLQQSSTEEPSALTSGQRKNDPVQLILDFQDNVWVFNAELNHFLRSANELNIAIDSQDFTSENALQQIEKYNSIARGEIKRLQLSDYSNMNGFVLSMNQRFADKMGLTMQDRLQSFIKNLSERSASNLEPAFRHDLFFDGELIELKPPLRGSKELAVAHLEKIIREFCSIEVPSIGAESEYFVDYIADSLQVRICTSLNELDEMFAMGLSYWSKWTNFFDDVHKNPDEIFSFDEFSIENLHSWLNTSKRVLAYSSLLESSDGVYDVYNFIRFQFKDVQSHLIFKYEEFKKNILQEFLSQVQRYSDSVFQSIVAIERSNSEVLDINFETDKFFKRLLDYFNLESSISNLNQFILGHHQCQVLLKRTGHKFDQNWIYTEQLENKLANIRTIASLCDTFVQSHFGLIRIKIEEQHKNIKDALESFEIDWGKKKPISQDLEPFSALSVLTKFQSSLESLNKRHHELLSVSTKFDLSLSPLETEDLAHEIQVLQSIWSELHGVWDVLVSVQKLSWDKVNLHTMRSELQDALLKLKSCSQQVKAYSAFTSLEHQINDLLMRMPLVIELKSEAMERRHWKKLFQMLASRELDYESMTVGDVLSLNFLSYESSIRGILEQALGEKLIEDNLRALSDNWSHIVFESYEFEKKCRLIRNWKTLFEECLTCLSTLVSMKSSPYCKPFESNREALETQINDLYVILSTWVDVQSHWIYLYGVFGSNTEIKSSLPLESTRFHNVSLEFLSLMKRVLSFELVIDVTKMKNIGETLQKLFDSLKSTKRGLFDYLDTQRDRFPRFYFIGNDDLLELLGCSTQLSLINKHIGLMFAGVGSIILEESTTNVIAVMSPQGEVLSLRQPLLLKNSDSFTEWMTAFEMELKLSVANEIKNCVYSVKSFDFSSETVQSFTQFLTNCPIQAVVVAFQTRFSSAITESTTKNHKLTYDKQVNAALELLQQLIAATTDKLTYLKALSLIIELLHHKSVLSELKGADDQFRSLIVQKQQMYILQLDEPNPLDQLVVQQGRSRFSYGFEYQGVMERLAITPLVQNCFLSMSQAMSQKMGGSPFGPAGTGKTECVKALGNNLGRMVLIFCCDETFDYQSMGRLMLGICKVGCWGCFDEFNRLDTKILSAISSFIEKIGSGLRNPEILIELNNNLLNVHPETGIFVTMNPTYAGRHELPENLKKMFRAFSMDTPDATFIARTLLEAQGFGTAKDLSAKLVNLFSLLSSKIKKQIHYDFGLRALKSVLNACGSIKRATSEPCSEVSFMLQAIKLMIAPKLIQEDNELLEIFMFEIFGEDDNKNIQDDQFKNILATEANLQGITPTDQLLTKAMQIAQILKACHGFMILGDAGCGKSTLISLTQRVLSRLENTEFKSITIDGKSLSKETLFGSFDPSTREWTDGLFSKIIRQVIHNVQGEVNRHVWIVFDGDIDPEWAENLNSVLDDNKVLTLPNGERLKLPPYVRIIFEVNNLASATPATITRCGMVWIDKALVKPECLVRKLAFDFKTRKIERFDGMEDIMQRQAVKMFYEKLFNKVLDVMDDEFSNKLSCESSKLSHIMPFLQNRALASLFSYLAVYCERVESINSFDYSLSCGDDIISKALLLSIAWAYSGDCKIHETFLFAKFLVSQTPFIELEAPDNIMQYHFFNNSFEWQPWSDSVNCVDLEPQQVLDTSLVVPTIDTTVHESIIRGILNQHKPLILCGPPGSGKTMRLFRTLRDLPDFDFVSLNFSKDTSAETLITTLEQHCEYKNTISGSVLAPKIEGKWLILFCDEINLPAVDQYGSQRTINFLRQLVEKSGFWRALDLTWVLVENVQIVGACNDPNDPGRNAMSDRFLRHISLLMIDHPSETGMEQIYSVFNSAVLKCAPSLKHYATPLTRAMLEVYGEMRGKLTVELKAHYIYSPRELTRWCRGILLALLSTSYERIQDFLQIWIHEALRLFFDRIVDDDSKKWCVQMIERVARRHFPIPNFESVLSRPLLFTSWLTGKYQLVEKESLIKFLRGRLKVFCEEEINTQVVLYDELLDHVLRIDRVLKQSQGHMMLVGTSASGKSTLVKFVSWMNGFKLVQLRVHSGYTVDEFEATLRKVLVSCVKGTKICFLIDESCILESSFIERMNSLLANSEIPGLFEGEYFDSLLNVCAAESASQGLLLESPAELNEWFKKQVTAHLHVVFTVCDIYSEKNALLQSSPALFNRCVINWMGNWSMKTLGEVAEALLAKVPMDQSDYSKPKQSSVTVKDVRSFRDAIVESAVRVHSSVASWTHLQYPSIFLRFLKVMADLLNEKERDLETNQRLICVGLEKIKETTFEVSKAEKMLQEKRNLLSTKNEQAKKMLNQMILDQNEAERKKEFSEDAQIEIKKQEKEIQLRQEFVMKNLEDVEPAVLEAQRGVQNIKKQHLTEIRSMTNPPAAVKMAMESVCVLLGYQVNSWREVQLIVRKDDFITNIVNYNSEEHLSPEMKSFMEEQYLSREDYNFEVVNRASQACGPLVQWVIAQLNYYSILEKIEPLREEVSILEQSATQSRARLIAIAQMIEELEETIESYKTEYSELIGQVECTKIELSQIEQKVDRSKQLISSLTVERTRWQENVHVFTLARNQLAGNCILGAAFAAYCGGLSQKCREQVTLLWKIILKELGIMFDSALLIPSMLTSRTLNVNVEDEFLLENLAIKAWNSLPLVVDPSGSYEEYVNSNENDIGCESVSFVDNSLGRVIEDTLKFGGSLMLRNVECYNPLLNPLIQNDISYKGGHKSIDLGNNTIMILGDYSIVFHSRDDRCIFDAFLESRVTLLNFGITEGGLENSVLNIALLSSNPDLFKRRSELIKIQGEYNQTTIQLRTTLLSVLNDCRGTMIDNDSVINLLEDIKVETDLVDSSMERASQTLLEVDTTRGKFHDVAVHVRRIYMILVNLSQQERIYNFTLSQVLDTFHETLSDLGTNFETGALVKLLYIKAFKKFAPSFKRLDRLSFALKLSSNLFSYHHDITSECAITLILTFGNESWEESALVEILNRLLEPSSEFKISTLALVLQDDFDNEMIGILKPLMAESMTSPSRLSLQSLADLLSHILGVSQPISLDWIHIFEHEHRVKNRPVLFCTSRGYDVSYRVRAAAKSMHRTLVEVAMGSRESVNAAVKAIDRAGINGSWVLLQNIQMTPLWLTELEMQLLKLNAHDGFKLYLTSSFDSNEIPNGLIQMSTVISVEEQPGFRTIVRETFEDISKNSNSELQNYVHLLLSIFYATIQERMKYVPLSFSQQYDINDADADAAAFFISKVFEEITDANTISIPWPEIAFRVGQIIFGGKMSVAADAEYCASLANALFNPKSVESEFNLISNSLSKGSGLMLLKPEDLSSNGIKIWIESLPDPIPLAYIEIKEETVTALQSRDVDTVTQKMLLLKD</sequence>
<dbReference type="Pfam" id="PF03028">
    <property type="entry name" value="Dynein_heavy"/>
    <property type="match status" value="1"/>
</dbReference>
<dbReference type="InterPro" id="IPR024317">
    <property type="entry name" value="Dynein_heavy_chain_D4_dom"/>
</dbReference>
<keyword evidence="10" id="KW-0067">ATP-binding</keyword>
<dbReference type="Pfam" id="PF12775">
    <property type="entry name" value="AAA_7"/>
    <property type="match status" value="1"/>
</dbReference>
<organism evidence="19 20">
    <name type="scientific">Australozyma saopauloensis</name>
    <dbReference type="NCBI Taxonomy" id="291208"/>
    <lineage>
        <taxon>Eukaryota</taxon>
        <taxon>Fungi</taxon>
        <taxon>Dikarya</taxon>
        <taxon>Ascomycota</taxon>
        <taxon>Saccharomycotina</taxon>
        <taxon>Pichiomycetes</taxon>
        <taxon>Metschnikowiaceae</taxon>
        <taxon>Australozyma</taxon>
    </lineage>
</organism>
<dbReference type="FunFam" id="3.40.50.300:FF:002357">
    <property type="entry name" value="Glutathione S-transferase class-mu 26 kDa isozyme"/>
    <property type="match status" value="1"/>
</dbReference>
<dbReference type="InterPro" id="IPR041466">
    <property type="entry name" value="Dynein_AAA5_ext"/>
</dbReference>
<dbReference type="GO" id="GO:0030473">
    <property type="term" value="P:nuclear migration along microtubule"/>
    <property type="evidence" value="ECO:0007669"/>
    <property type="project" value="UniProtKB-ARBA"/>
</dbReference>
<comment type="function">
    <text evidence="16">Cytoplasmic dynein acts as a motor for the intracellular retrograde motility of vesicles and organelles along microtubules. Dynein has ATPase activity; the force-producing power stroke is thought to occur on release of ADP. Required to maintain uniform nuclear distribution in hyphae. May play an important role in the proper orientation of the mitotic spindle into the budding daughter cell yeast. Probably required for normal progression of the cell cycle.</text>
</comment>
<protein>
    <recommendedName>
        <fullName evidence="4">Dynein heavy chain, cytoplasmic</fullName>
    </recommendedName>
    <alternativeName>
        <fullName evidence="15">Dynein heavy chain, cytosolic</fullName>
    </alternativeName>
</protein>
<dbReference type="InterPro" id="IPR054354">
    <property type="entry name" value="DYNC2H1-like_lid"/>
</dbReference>
<dbReference type="InterPro" id="IPR004273">
    <property type="entry name" value="Dynein_heavy_D6_P-loop"/>
</dbReference>
<dbReference type="Gene3D" id="1.20.920.30">
    <property type="match status" value="1"/>
</dbReference>
<feature type="domain" description="AAA+ ATPase" evidence="18">
    <location>
        <begin position="2450"/>
        <end position="2600"/>
    </location>
</feature>
<evidence type="ECO:0000256" key="1">
    <source>
        <dbReference type="ARBA" id="ARBA00004245"/>
    </source>
</evidence>
<keyword evidence="13" id="KW-0505">Motor protein</keyword>
<evidence type="ECO:0000256" key="5">
    <source>
        <dbReference type="ARBA" id="ARBA00022459"/>
    </source>
</evidence>
<dbReference type="Pfam" id="PF17852">
    <property type="entry name" value="Dynein_AAA_lid"/>
    <property type="match status" value="1"/>
</dbReference>
<evidence type="ECO:0000256" key="3">
    <source>
        <dbReference type="ARBA" id="ARBA00011655"/>
    </source>
</evidence>
<dbReference type="Gene3D" id="3.20.180.20">
    <property type="entry name" value="Dynein heavy chain, N-terminal domain 2"/>
    <property type="match status" value="1"/>
</dbReference>
<evidence type="ECO:0000256" key="2">
    <source>
        <dbReference type="ARBA" id="ARBA00008887"/>
    </source>
</evidence>
<reference evidence="19 20" key="1">
    <citation type="submission" date="2023-10" db="EMBL/GenBank/DDBJ databases">
        <title>Draft Genome Sequence of Candida saopaulonensis from a very Premature Infant with Sepsis.</title>
        <authorList>
            <person name="Ning Y."/>
            <person name="Dai R."/>
            <person name="Xiao M."/>
            <person name="Xu Y."/>
            <person name="Yan Q."/>
            <person name="Zhang L."/>
        </authorList>
    </citation>
    <scope>NUCLEOTIDE SEQUENCE [LARGE SCALE GENOMIC DNA]</scope>
    <source>
        <strain evidence="19 20">19XY460</strain>
    </source>
</reference>
<evidence type="ECO:0000256" key="13">
    <source>
        <dbReference type="ARBA" id="ARBA00023175"/>
    </source>
</evidence>
<evidence type="ECO:0000256" key="16">
    <source>
        <dbReference type="ARBA" id="ARBA00053342"/>
    </source>
</evidence>
<keyword evidence="14" id="KW-0206">Cytoskeleton</keyword>
<dbReference type="Gene3D" id="1.20.920.20">
    <property type="match status" value="1"/>
</dbReference>
<dbReference type="InterPro" id="IPR003593">
    <property type="entry name" value="AAA+_ATPase"/>
</dbReference>
<comment type="subunit">
    <text evidence="3">Consists of at least two heavy chains and a number of intermediate and light chains.</text>
</comment>
<dbReference type="GO" id="GO:0008569">
    <property type="term" value="F:minus-end-directed microtubule motor activity"/>
    <property type="evidence" value="ECO:0007669"/>
    <property type="project" value="InterPro"/>
</dbReference>
<dbReference type="InterPro" id="IPR024743">
    <property type="entry name" value="Dynein_HC_stalk"/>
</dbReference>
<dbReference type="InterPro" id="IPR042219">
    <property type="entry name" value="AAA_lid_11_sf"/>
</dbReference>
<evidence type="ECO:0000256" key="10">
    <source>
        <dbReference type="ARBA" id="ARBA00022840"/>
    </source>
</evidence>
<dbReference type="Pfam" id="PF12777">
    <property type="entry name" value="MT"/>
    <property type="match status" value="1"/>
</dbReference>
<keyword evidence="6" id="KW-0963">Cytoplasm</keyword>
<dbReference type="SUPFAM" id="SSF52540">
    <property type="entry name" value="P-loop containing nucleoside triphosphate hydrolases"/>
    <property type="match status" value="4"/>
</dbReference>
<dbReference type="GO" id="GO:0000070">
    <property type="term" value="P:mitotic sister chromatid segregation"/>
    <property type="evidence" value="ECO:0007669"/>
    <property type="project" value="UniProtKB-ARBA"/>
</dbReference>
<dbReference type="GO" id="GO:0005816">
    <property type="term" value="C:spindle pole body"/>
    <property type="evidence" value="ECO:0007669"/>
    <property type="project" value="UniProtKB-ARBA"/>
</dbReference>
<dbReference type="GO" id="GO:0005524">
    <property type="term" value="F:ATP binding"/>
    <property type="evidence" value="ECO:0007669"/>
    <property type="project" value="UniProtKB-KW"/>
</dbReference>
<dbReference type="Gene3D" id="3.40.50.300">
    <property type="entry name" value="P-loop containing nucleotide triphosphate hydrolases"/>
    <property type="match status" value="5"/>
</dbReference>
<dbReference type="RefSeq" id="XP_062879546.1">
    <property type="nucleotide sequence ID" value="XM_063023476.1"/>
</dbReference>
<dbReference type="PANTHER" id="PTHR45703:SF36">
    <property type="entry name" value="DYNEIN HEAVY CHAIN, CYTOPLASMIC"/>
    <property type="match status" value="1"/>
</dbReference>
<name>A0AAX4HFB9_9ASCO</name>
<gene>
    <name evidence="19" type="ORF">PUMCH_004543</name>
</gene>
<dbReference type="Gene3D" id="6.10.140.1060">
    <property type="match status" value="1"/>
</dbReference>
<keyword evidence="11" id="KW-0243">Dynein</keyword>
<evidence type="ECO:0000256" key="9">
    <source>
        <dbReference type="ARBA" id="ARBA00022741"/>
    </source>
</evidence>
<dbReference type="GeneID" id="88175603"/>
<dbReference type="SMART" id="SM00382">
    <property type="entry name" value="AAA"/>
    <property type="match status" value="3"/>
</dbReference>
<dbReference type="GO" id="GO:0000741">
    <property type="term" value="P:karyogamy"/>
    <property type="evidence" value="ECO:0007669"/>
    <property type="project" value="UniProtKB-KW"/>
</dbReference>
<evidence type="ECO:0000256" key="12">
    <source>
        <dbReference type="ARBA" id="ARBA00023054"/>
    </source>
</evidence>
<feature type="coiled-coil region" evidence="17">
    <location>
        <begin position="3064"/>
        <end position="3119"/>
    </location>
</feature>
<dbReference type="Pfam" id="PF12780">
    <property type="entry name" value="AAA_8"/>
    <property type="match status" value="1"/>
</dbReference>
<evidence type="ECO:0000256" key="4">
    <source>
        <dbReference type="ARBA" id="ARBA00022197"/>
    </source>
</evidence>
<dbReference type="InterPro" id="IPR035706">
    <property type="entry name" value="AAA_9"/>
</dbReference>
<evidence type="ECO:0000256" key="8">
    <source>
        <dbReference type="ARBA" id="ARBA00022737"/>
    </source>
</evidence>
<dbReference type="Pfam" id="PF18198">
    <property type="entry name" value="AAA_lid_11"/>
    <property type="match status" value="1"/>
</dbReference>
<dbReference type="GO" id="GO:0045505">
    <property type="term" value="F:dynein intermediate chain binding"/>
    <property type="evidence" value="ECO:0007669"/>
    <property type="project" value="InterPro"/>
</dbReference>
<evidence type="ECO:0000256" key="17">
    <source>
        <dbReference type="SAM" id="Coils"/>
    </source>
</evidence>
<evidence type="ECO:0000256" key="7">
    <source>
        <dbReference type="ARBA" id="ARBA00022701"/>
    </source>
</evidence>
<accession>A0AAX4HFB9</accession>
<keyword evidence="12 17" id="KW-0175">Coiled coil</keyword>
<dbReference type="Gene3D" id="1.10.8.710">
    <property type="match status" value="1"/>
</dbReference>
<dbReference type="Pfam" id="PF08385">
    <property type="entry name" value="DHC_N1"/>
    <property type="match status" value="1"/>
</dbReference>
<dbReference type="InterPro" id="IPR042228">
    <property type="entry name" value="Dynein_linker_3"/>
</dbReference>
<evidence type="ECO:0000256" key="14">
    <source>
        <dbReference type="ARBA" id="ARBA00023212"/>
    </source>
</evidence>
<dbReference type="InterPro" id="IPR013594">
    <property type="entry name" value="Dynein_heavy_tail"/>
</dbReference>
<keyword evidence="8" id="KW-0677">Repeat</keyword>
<comment type="similarity">
    <text evidence="2">Belongs to the dynein heavy chain family.</text>
</comment>
<dbReference type="Pfam" id="PF12781">
    <property type="entry name" value="AAA_9"/>
    <property type="match status" value="1"/>
</dbReference>
<dbReference type="EMBL" id="CP138898">
    <property type="protein sequence ID" value="WPK27168.1"/>
    <property type="molecule type" value="Genomic_DNA"/>
</dbReference>
<evidence type="ECO:0000259" key="18">
    <source>
        <dbReference type="SMART" id="SM00382"/>
    </source>
</evidence>
<keyword evidence="20" id="KW-1185">Reference proteome</keyword>
<evidence type="ECO:0000256" key="6">
    <source>
        <dbReference type="ARBA" id="ARBA00022490"/>
    </source>
</evidence>
<dbReference type="GO" id="GO:1902850">
    <property type="term" value="P:microtubule cytoskeleton organization involved in mitosis"/>
    <property type="evidence" value="ECO:0007669"/>
    <property type="project" value="UniProtKB-ARBA"/>
</dbReference>
<dbReference type="Pfam" id="PF22597">
    <property type="entry name" value="DYN_lid"/>
    <property type="match status" value="1"/>
</dbReference>
<dbReference type="InterPro" id="IPR035699">
    <property type="entry name" value="AAA_6"/>
</dbReference>
<keyword evidence="7" id="KW-0493">Microtubule</keyword>
<evidence type="ECO:0000256" key="15">
    <source>
        <dbReference type="ARBA" id="ARBA00033439"/>
    </source>
</evidence>
<dbReference type="Gene3D" id="1.20.58.1120">
    <property type="match status" value="1"/>
</dbReference>
<feature type="coiled-coil region" evidence="17">
    <location>
        <begin position="3280"/>
        <end position="3335"/>
    </location>
</feature>
<dbReference type="Pfam" id="PF12774">
    <property type="entry name" value="AAA_6"/>
    <property type="match status" value="1"/>
</dbReference>